<sequence>MSDTGDVKFVLAILRFFEFAFGATLIGVCAWIHEKLADAHYYNLYRIDVTLGFSVAATFISGLAALTYIFHSAGTQSVMGIFDLVLFGGYIASAVVYSGFSTKCNTNRFVKVIATVGSTSCGTVRLAAAGIILQIRAAQVVGSQDREQKRWYGSRRSHPDTRPVEGPAEAPTV</sequence>
<dbReference type="AlphaFoldDB" id="A0AAN8N0T3"/>
<feature type="region of interest" description="Disordered" evidence="1">
    <location>
        <begin position="148"/>
        <end position="173"/>
    </location>
</feature>
<dbReference type="EMBL" id="JAVHNR010000001">
    <property type="protein sequence ID" value="KAK6356763.1"/>
    <property type="molecule type" value="Genomic_DNA"/>
</dbReference>
<reference evidence="3 4" key="1">
    <citation type="submission" date="2019-10" db="EMBL/GenBank/DDBJ databases">
        <authorList>
            <person name="Palmer J.M."/>
        </authorList>
    </citation>
    <scope>NUCLEOTIDE SEQUENCE [LARGE SCALE GENOMIC DNA]</scope>
    <source>
        <strain evidence="3 4">TWF718</strain>
    </source>
</reference>
<evidence type="ECO:0000256" key="2">
    <source>
        <dbReference type="SAM" id="Phobius"/>
    </source>
</evidence>
<keyword evidence="2" id="KW-0472">Membrane</keyword>
<proteinExistence type="predicted"/>
<organism evidence="3 4">
    <name type="scientific">Orbilia javanica</name>
    <dbReference type="NCBI Taxonomy" id="47235"/>
    <lineage>
        <taxon>Eukaryota</taxon>
        <taxon>Fungi</taxon>
        <taxon>Dikarya</taxon>
        <taxon>Ascomycota</taxon>
        <taxon>Pezizomycotina</taxon>
        <taxon>Orbiliomycetes</taxon>
        <taxon>Orbiliales</taxon>
        <taxon>Orbiliaceae</taxon>
        <taxon>Orbilia</taxon>
    </lineage>
</organism>
<protein>
    <recommendedName>
        <fullName evidence="5">MARVEL domain-containing protein</fullName>
    </recommendedName>
</protein>
<dbReference type="Proteomes" id="UP001313282">
    <property type="component" value="Unassembled WGS sequence"/>
</dbReference>
<feature type="transmembrane region" description="Helical" evidence="2">
    <location>
        <begin position="81"/>
        <end position="100"/>
    </location>
</feature>
<evidence type="ECO:0000313" key="4">
    <source>
        <dbReference type="Proteomes" id="UP001313282"/>
    </source>
</evidence>
<keyword evidence="4" id="KW-1185">Reference proteome</keyword>
<gene>
    <name evidence="3" type="ORF">TWF718_001105</name>
</gene>
<accession>A0AAN8N0T3</accession>
<evidence type="ECO:0008006" key="5">
    <source>
        <dbReference type="Google" id="ProtNLM"/>
    </source>
</evidence>
<keyword evidence="2" id="KW-1133">Transmembrane helix</keyword>
<feature type="transmembrane region" description="Helical" evidence="2">
    <location>
        <begin position="45"/>
        <end position="69"/>
    </location>
</feature>
<evidence type="ECO:0000313" key="3">
    <source>
        <dbReference type="EMBL" id="KAK6356763.1"/>
    </source>
</evidence>
<name>A0AAN8N0T3_9PEZI</name>
<feature type="transmembrane region" description="Helical" evidence="2">
    <location>
        <begin position="12"/>
        <end position="33"/>
    </location>
</feature>
<comment type="caution">
    <text evidence="3">The sequence shown here is derived from an EMBL/GenBank/DDBJ whole genome shotgun (WGS) entry which is preliminary data.</text>
</comment>
<keyword evidence="2" id="KW-0812">Transmembrane</keyword>
<evidence type="ECO:0000256" key="1">
    <source>
        <dbReference type="SAM" id="MobiDB-lite"/>
    </source>
</evidence>